<evidence type="ECO:0000313" key="2">
    <source>
        <dbReference type="EMBL" id="KAG6954525.1"/>
    </source>
</evidence>
<proteinExistence type="predicted"/>
<dbReference type="Proteomes" id="UP000709295">
    <property type="component" value="Unassembled WGS sequence"/>
</dbReference>
<organism evidence="2 3">
    <name type="scientific">Phytophthora aleatoria</name>
    <dbReference type="NCBI Taxonomy" id="2496075"/>
    <lineage>
        <taxon>Eukaryota</taxon>
        <taxon>Sar</taxon>
        <taxon>Stramenopiles</taxon>
        <taxon>Oomycota</taxon>
        <taxon>Peronosporomycetes</taxon>
        <taxon>Peronosporales</taxon>
        <taxon>Peronosporaceae</taxon>
        <taxon>Phytophthora</taxon>
    </lineage>
</organism>
<feature type="non-terminal residue" evidence="2">
    <location>
        <position position="1"/>
    </location>
</feature>
<accession>A0A8J5IFH6</accession>
<gene>
    <name evidence="2" type="ORF">JG688_00012297</name>
</gene>
<evidence type="ECO:0000313" key="3">
    <source>
        <dbReference type="Proteomes" id="UP000709295"/>
    </source>
</evidence>
<feature type="region of interest" description="Disordered" evidence="1">
    <location>
        <begin position="171"/>
        <end position="205"/>
    </location>
</feature>
<evidence type="ECO:0000256" key="1">
    <source>
        <dbReference type="SAM" id="MobiDB-lite"/>
    </source>
</evidence>
<sequence length="205" mass="22128">PVYAKWRKLRTYNLIPGACSVPTRANAFNSAITGIIHKQSNLQVDNITLKEEKCARKGHWVRKLASGARVLSSGSVNSVSSTAAADVSQVGADNECQSSSPIQTKLLPHNLYLRLPRKHCSARPRRAAKAVRGLQPTTKKPVKSEEISVVATETATTGEEPSWRAWATEIEPSTARTSEQNDTKGAPVAAGLTSAYVPSEEPLNQ</sequence>
<protein>
    <submittedName>
        <fullName evidence="2">Uncharacterized protein</fullName>
    </submittedName>
</protein>
<dbReference type="EMBL" id="JAENGY010000937">
    <property type="protein sequence ID" value="KAG6954525.1"/>
    <property type="molecule type" value="Genomic_DNA"/>
</dbReference>
<name>A0A8J5IFH6_9STRA</name>
<keyword evidence="3" id="KW-1185">Reference proteome</keyword>
<dbReference type="AlphaFoldDB" id="A0A8J5IFH6"/>
<reference evidence="2" key="1">
    <citation type="submission" date="2021-01" db="EMBL/GenBank/DDBJ databases">
        <title>Phytophthora aleatoria, a newly-described species from Pinus radiata is distinct from Phytophthora cactorum isolates based on comparative genomics.</title>
        <authorList>
            <person name="Mcdougal R."/>
            <person name="Panda P."/>
            <person name="Williams N."/>
            <person name="Studholme D.J."/>
        </authorList>
    </citation>
    <scope>NUCLEOTIDE SEQUENCE</scope>
    <source>
        <strain evidence="2">NZFS 4037</strain>
    </source>
</reference>
<comment type="caution">
    <text evidence="2">The sequence shown here is derived from an EMBL/GenBank/DDBJ whole genome shotgun (WGS) entry which is preliminary data.</text>
</comment>